<dbReference type="SMART" id="SM00448">
    <property type="entry name" value="REC"/>
    <property type="match status" value="1"/>
</dbReference>
<dbReference type="RefSeq" id="WP_109928405.1">
    <property type="nucleotide sequence ID" value="NZ_QGNY01000001.1"/>
</dbReference>
<reference evidence="5" key="1">
    <citation type="submission" date="2018-05" db="EMBL/GenBank/DDBJ databases">
        <title>Pedobacter paludis sp. nov., isolated from wetland soil.</title>
        <authorList>
            <person name="Zhang Y."/>
        </authorList>
    </citation>
    <scope>NUCLEOTIDE SEQUENCE [LARGE SCALE GENOMIC DNA]</scope>
    <source>
        <strain evidence="5">R-8</strain>
    </source>
</reference>
<dbReference type="Pfam" id="PF00072">
    <property type="entry name" value="Response_reg"/>
    <property type="match status" value="1"/>
</dbReference>
<dbReference type="InterPro" id="IPR050595">
    <property type="entry name" value="Bact_response_regulator"/>
</dbReference>
<dbReference type="Proteomes" id="UP000245391">
    <property type="component" value="Unassembled WGS sequence"/>
</dbReference>
<feature type="modified residue" description="4-aspartylphosphate" evidence="2">
    <location>
        <position position="52"/>
    </location>
</feature>
<dbReference type="GO" id="GO:0000160">
    <property type="term" value="P:phosphorelay signal transduction system"/>
    <property type="evidence" value="ECO:0007669"/>
    <property type="project" value="InterPro"/>
</dbReference>
<comment type="caution">
    <text evidence="4">The sequence shown here is derived from an EMBL/GenBank/DDBJ whole genome shotgun (WGS) entry which is preliminary data.</text>
</comment>
<dbReference type="PROSITE" id="PS50110">
    <property type="entry name" value="RESPONSE_REGULATORY"/>
    <property type="match status" value="1"/>
</dbReference>
<accession>A0A317F3V7</accession>
<evidence type="ECO:0000256" key="2">
    <source>
        <dbReference type="PROSITE-ProRule" id="PRU00169"/>
    </source>
</evidence>
<dbReference type="Gene3D" id="3.40.50.2300">
    <property type="match status" value="1"/>
</dbReference>
<dbReference type="OrthoDB" id="710898at2"/>
<proteinExistence type="predicted"/>
<dbReference type="InterPro" id="IPR011006">
    <property type="entry name" value="CheY-like_superfamily"/>
</dbReference>
<dbReference type="PANTHER" id="PTHR44591">
    <property type="entry name" value="STRESS RESPONSE REGULATOR PROTEIN 1"/>
    <property type="match status" value="1"/>
</dbReference>
<dbReference type="EMBL" id="QGNY01000001">
    <property type="protein sequence ID" value="PWS33824.1"/>
    <property type="molecule type" value="Genomic_DNA"/>
</dbReference>
<dbReference type="SUPFAM" id="SSF52172">
    <property type="entry name" value="CheY-like"/>
    <property type="match status" value="1"/>
</dbReference>
<evidence type="ECO:0000259" key="3">
    <source>
        <dbReference type="PROSITE" id="PS50110"/>
    </source>
</evidence>
<evidence type="ECO:0000313" key="4">
    <source>
        <dbReference type="EMBL" id="PWS33824.1"/>
    </source>
</evidence>
<name>A0A317F3V7_9SPHI</name>
<sequence length="121" mass="13693">MQDTILIIEDDESILEAIQMILEAEGYHVMSSNSGEILQQFVDEFPNLLIIDEYLPFERGSEICKRIKLQEETANTPVLLLSGHAKIAEIAQKCGADGYIEKPFNLLSFIEIIDQHLKVSQ</sequence>
<organism evidence="4 5">
    <name type="scientific">Pedobacter paludis</name>
    <dbReference type="NCBI Taxonomy" id="2203212"/>
    <lineage>
        <taxon>Bacteria</taxon>
        <taxon>Pseudomonadati</taxon>
        <taxon>Bacteroidota</taxon>
        <taxon>Sphingobacteriia</taxon>
        <taxon>Sphingobacteriales</taxon>
        <taxon>Sphingobacteriaceae</taxon>
        <taxon>Pedobacter</taxon>
    </lineage>
</organism>
<protein>
    <submittedName>
        <fullName evidence="4">Response regulator</fullName>
    </submittedName>
</protein>
<keyword evidence="5" id="KW-1185">Reference proteome</keyword>
<evidence type="ECO:0000256" key="1">
    <source>
        <dbReference type="ARBA" id="ARBA00022553"/>
    </source>
</evidence>
<evidence type="ECO:0000313" key="5">
    <source>
        <dbReference type="Proteomes" id="UP000245391"/>
    </source>
</evidence>
<dbReference type="PANTHER" id="PTHR44591:SF3">
    <property type="entry name" value="RESPONSE REGULATORY DOMAIN-CONTAINING PROTEIN"/>
    <property type="match status" value="1"/>
</dbReference>
<keyword evidence="1 2" id="KW-0597">Phosphoprotein</keyword>
<gene>
    <name evidence="4" type="ORF">DF947_04240</name>
</gene>
<dbReference type="AlphaFoldDB" id="A0A317F3V7"/>
<feature type="domain" description="Response regulatory" evidence="3">
    <location>
        <begin position="4"/>
        <end position="117"/>
    </location>
</feature>
<dbReference type="InterPro" id="IPR001789">
    <property type="entry name" value="Sig_transdc_resp-reg_receiver"/>
</dbReference>